<dbReference type="STRING" id="1036808.A0A0C2ZF70"/>
<feature type="domain" description="CxC2-like cysteine cluster KDZ transposase-associated" evidence="1">
    <location>
        <begin position="12"/>
        <end position="74"/>
    </location>
</feature>
<dbReference type="InParanoid" id="A0A0C2ZF70"/>
<sequence length="374" mass="42627">MYILGLYLWRWHCSCDGSPDSHLQLMKAGLFPATTKEPRTIFTFQVLDDFIRDNVKCGTSGMNYYSKLQRNTSNAFPHLVPDRYRELLRVSRMWWLLKLMKWQGVDDVRVSPSSGDLVIFCPACPQPDVNIPNNDVDLSHWKYSRLIVMDGNFKAEHMRPRNSTDELWLMDGRGFMVASGNYRDYLAGTANRPECSDCSNHRAVNQANVTRNQLALTGIGGCACARHGCFIPHAMVDFQKGEQQINMDYVLIHAVRHASSPKQKVVTFYDINCQYSWNLVCQIQSNDFISLPDGLQILPGIGIWHVHGHKSECFPRYAPNFIPGAGRVDGEIMETLWSLLNIISPSARGMATPHQQELLDFQMSDSNFLKMVRM</sequence>
<organism evidence="2 3">
    <name type="scientific">Scleroderma citrinum Foug A</name>
    <dbReference type="NCBI Taxonomy" id="1036808"/>
    <lineage>
        <taxon>Eukaryota</taxon>
        <taxon>Fungi</taxon>
        <taxon>Dikarya</taxon>
        <taxon>Basidiomycota</taxon>
        <taxon>Agaricomycotina</taxon>
        <taxon>Agaricomycetes</taxon>
        <taxon>Agaricomycetidae</taxon>
        <taxon>Boletales</taxon>
        <taxon>Sclerodermatineae</taxon>
        <taxon>Sclerodermataceae</taxon>
        <taxon>Scleroderma</taxon>
    </lineage>
</organism>
<proteinExistence type="predicted"/>
<dbReference type="Pfam" id="PF18803">
    <property type="entry name" value="CxC2"/>
    <property type="match status" value="1"/>
</dbReference>
<reference evidence="3" key="2">
    <citation type="submission" date="2015-01" db="EMBL/GenBank/DDBJ databases">
        <title>Evolutionary Origins and Diversification of the Mycorrhizal Mutualists.</title>
        <authorList>
            <consortium name="DOE Joint Genome Institute"/>
            <consortium name="Mycorrhizal Genomics Consortium"/>
            <person name="Kohler A."/>
            <person name="Kuo A."/>
            <person name="Nagy L.G."/>
            <person name="Floudas D."/>
            <person name="Copeland A."/>
            <person name="Barry K.W."/>
            <person name="Cichocki N."/>
            <person name="Veneault-Fourrey C."/>
            <person name="LaButti K."/>
            <person name="Lindquist E.A."/>
            <person name="Lipzen A."/>
            <person name="Lundell T."/>
            <person name="Morin E."/>
            <person name="Murat C."/>
            <person name="Riley R."/>
            <person name="Ohm R."/>
            <person name="Sun H."/>
            <person name="Tunlid A."/>
            <person name="Henrissat B."/>
            <person name="Grigoriev I.V."/>
            <person name="Hibbett D.S."/>
            <person name="Martin F."/>
        </authorList>
    </citation>
    <scope>NUCLEOTIDE SEQUENCE [LARGE SCALE GENOMIC DNA]</scope>
    <source>
        <strain evidence="3">Foug A</strain>
    </source>
</reference>
<dbReference type="HOGENOM" id="CLU_003703_12_2_1"/>
<dbReference type="InterPro" id="IPR040521">
    <property type="entry name" value="KDZ"/>
</dbReference>
<evidence type="ECO:0000313" key="2">
    <source>
        <dbReference type="EMBL" id="KIM60368.1"/>
    </source>
</evidence>
<protein>
    <recommendedName>
        <fullName evidence="1">CxC2-like cysteine cluster KDZ transposase-associated domain-containing protein</fullName>
    </recommendedName>
</protein>
<dbReference type="InterPro" id="IPR041457">
    <property type="entry name" value="CxC2_KDZ-assoc"/>
</dbReference>
<dbReference type="Proteomes" id="UP000053989">
    <property type="component" value="Unassembled WGS sequence"/>
</dbReference>
<feature type="non-terminal residue" evidence="2">
    <location>
        <position position="374"/>
    </location>
</feature>
<dbReference type="PANTHER" id="PTHR33096">
    <property type="entry name" value="CXC2 DOMAIN-CONTAINING PROTEIN"/>
    <property type="match status" value="1"/>
</dbReference>
<dbReference type="OrthoDB" id="3192989at2759"/>
<name>A0A0C2ZF70_9AGAM</name>
<dbReference type="AlphaFoldDB" id="A0A0C2ZF70"/>
<accession>A0A0C2ZF70</accession>
<evidence type="ECO:0000259" key="1">
    <source>
        <dbReference type="Pfam" id="PF18803"/>
    </source>
</evidence>
<gene>
    <name evidence="2" type="ORF">SCLCIDRAFT_124572</name>
</gene>
<dbReference type="Pfam" id="PF18758">
    <property type="entry name" value="KDZ"/>
    <property type="match status" value="1"/>
</dbReference>
<dbReference type="PANTHER" id="PTHR33096:SF1">
    <property type="entry name" value="CXC1-LIKE CYSTEINE CLUSTER ASSOCIATED WITH KDZ TRANSPOSASES DOMAIN-CONTAINING PROTEIN"/>
    <property type="match status" value="1"/>
</dbReference>
<reference evidence="2 3" key="1">
    <citation type="submission" date="2014-04" db="EMBL/GenBank/DDBJ databases">
        <authorList>
            <consortium name="DOE Joint Genome Institute"/>
            <person name="Kuo A."/>
            <person name="Kohler A."/>
            <person name="Nagy L.G."/>
            <person name="Floudas D."/>
            <person name="Copeland A."/>
            <person name="Barry K.W."/>
            <person name="Cichocki N."/>
            <person name="Veneault-Fourrey C."/>
            <person name="LaButti K."/>
            <person name="Lindquist E.A."/>
            <person name="Lipzen A."/>
            <person name="Lundell T."/>
            <person name="Morin E."/>
            <person name="Murat C."/>
            <person name="Sun H."/>
            <person name="Tunlid A."/>
            <person name="Henrissat B."/>
            <person name="Grigoriev I.V."/>
            <person name="Hibbett D.S."/>
            <person name="Martin F."/>
            <person name="Nordberg H.P."/>
            <person name="Cantor M.N."/>
            <person name="Hua S.X."/>
        </authorList>
    </citation>
    <scope>NUCLEOTIDE SEQUENCE [LARGE SCALE GENOMIC DNA]</scope>
    <source>
        <strain evidence="2 3">Foug A</strain>
    </source>
</reference>
<evidence type="ECO:0000313" key="3">
    <source>
        <dbReference type="Proteomes" id="UP000053989"/>
    </source>
</evidence>
<keyword evidence="3" id="KW-1185">Reference proteome</keyword>
<dbReference type="EMBL" id="KN822063">
    <property type="protein sequence ID" value="KIM60368.1"/>
    <property type="molecule type" value="Genomic_DNA"/>
</dbReference>